<protein>
    <submittedName>
        <fullName evidence="1">Uncharacterized protein</fullName>
    </submittedName>
</protein>
<accession>A0A9P8I0K2</accession>
<organism evidence="1 2">
    <name type="scientific">Glutinoglossum americanum</name>
    <dbReference type="NCBI Taxonomy" id="1670608"/>
    <lineage>
        <taxon>Eukaryota</taxon>
        <taxon>Fungi</taxon>
        <taxon>Dikarya</taxon>
        <taxon>Ascomycota</taxon>
        <taxon>Pezizomycotina</taxon>
        <taxon>Geoglossomycetes</taxon>
        <taxon>Geoglossales</taxon>
        <taxon>Geoglossaceae</taxon>
        <taxon>Glutinoglossum</taxon>
    </lineage>
</organism>
<comment type="caution">
    <text evidence="1">The sequence shown here is derived from an EMBL/GenBank/DDBJ whole genome shotgun (WGS) entry which is preliminary data.</text>
</comment>
<keyword evidence="2" id="KW-1185">Reference proteome</keyword>
<reference evidence="1" key="1">
    <citation type="submission" date="2021-03" db="EMBL/GenBank/DDBJ databases">
        <title>Comparative genomics and phylogenomic investigation of the class Geoglossomycetes provide insights into ecological specialization and systematics.</title>
        <authorList>
            <person name="Melie T."/>
            <person name="Pirro S."/>
            <person name="Miller A.N."/>
            <person name="Quandt A."/>
        </authorList>
    </citation>
    <scope>NUCLEOTIDE SEQUENCE</scope>
    <source>
        <strain evidence="1">GBOQ0MN5Z8</strain>
    </source>
</reference>
<evidence type="ECO:0000313" key="2">
    <source>
        <dbReference type="Proteomes" id="UP000698800"/>
    </source>
</evidence>
<dbReference type="Proteomes" id="UP000698800">
    <property type="component" value="Unassembled WGS sequence"/>
</dbReference>
<evidence type="ECO:0000313" key="1">
    <source>
        <dbReference type="EMBL" id="KAH0543462.1"/>
    </source>
</evidence>
<proteinExistence type="predicted"/>
<dbReference type="AlphaFoldDB" id="A0A9P8I0K2"/>
<dbReference type="EMBL" id="JAGHQL010000032">
    <property type="protein sequence ID" value="KAH0543462.1"/>
    <property type="molecule type" value="Genomic_DNA"/>
</dbReference>
<sequence length="367" mass="41148">MHICLALGYHALGNAPVSLTAVIHAAAYAGRSALRLARSAPPALSQQLQRFNFPVAIPSMRNASTDTSDSHERSLQMRFATFCSGISSSPLANSRNQYLIQQRGCELDELQTIICNFRDEFVEPFEHGIKNITLLLASPTDYPVPVLSFGLRFRLLYFRCRLTTLNEGLATARFLRQQRDPTKTLQGIGLGLYMLMRQHVHEYAEEIDKHISGCNERQLKSLEVEFRLVQSCFVGCANQVEHNLLRHKIDNKTSFDRVTELIQAYPDTAGRLKDIVNPIQRFADGSPLRGPLHELLGGKDIHQELGRHKIGYLAHCENGHPYSTKTFKHCPECGPKASPLIDYNAMLASDSATWVADFKKTMALGKK</sequence>
<dbReference type="OrthoDB" id="4160673at2759"/>
<name>A0A9P8I0K2_9PEZI</name>
<gene>
    <name evidence="1" type="ORF">FGG08_002227</name>
</gene>